<name>A0A8C5XWR1_MICMU</name>
<accession>A0A8C5XWR1</accession>
<dbReference type="Pfam" id="PF10601">
    <property type="entry name" value="zf-LITAF-like"/>
    <property type="match status" value="1"/>
</dbReference>
<proteinExistence type="inferred from homology"/>
<dbReference type="GO" id="GO:0005634">
    <property type="term" value="C:nucleus"/>
    <property type="evidence" value="ECO:0007669"/>
    <property type="project" value="TreeGrafter"/>
</dbReference>
<feature type="transmembrane region" description="Helical" evidence="8">
    <location>
        <begin position="35"/>
        <end position="60"/>
    </location>
</feature>
<dbReference type="PANTHER" id="PTHR23292">
    <property type="entry name" value="LIPOPOLYSACCHARIDE-INDUCED TUMOR NECROSIS FACTOR-ALPHA FACTOR"/>
    <property type="match status" value="1"/>
</dbReference>
<evidence type="ECO:0000313" key="10">
    <source>
        <dbReference type="Ensembl" id="ENSMICP00000042212.1"/>
    </source>
</evidence>
<evidence type="ECO:0000256" key="7">
    <source>
        <dbReference type="ARBA" id="ARBA00023136"/>
    </source>
</evidence>
<evidence type="ECO:0000259" key="9">
    <source>
        <dbReference type="PROSITE" id="PS51837"/>
    </source>
</evidence>
<comment type="subcellular location">
    <subcellularLocation>
        <location evidence="1">Endosome membrane</location>
        <topology evidence="1">Peripheral membrane protein</topology>
        <orientation evidence="1">Cytoplasmic side</orientation>
    </subcellularLocation>
    <subcellularLocation>
        <location evidence="2">Late endosome membrane</location>
    </subcellularLocation>
    <subcellularLocation>
        <location evidence="3">Lysosome membrane</location>
        <topology evidence="3">Peripheral membrane protein</topology>
        <orientation evidence="3">Cytoplasmic side</orientation>
    </subcellularLocation>
</comment>
<protein>
    <submittedName>
        <fullName evidence="10">LITAF domain containing</fullName>
    </submittedName>
</protein>
<dbReference type="Ensembl" id="ENSMICT00000060200.1">
    <property type="protein sequence ID" value="ENSMICP00000042212.1"/>
    <property type="gene ID" value="ENSMICG00000043588.1"/>
</dbReference>
<dbReference type="Proteomes" id="UP000694394">
    <property type="component" value="Chromosome 17"/>
</dbReference>
<evidence type="ECO:0000256" key="5">
    <source>
        <dbReference type="ARBA" id="ARBA00022723"/>
    </source>
</evidence>
<dbReference type="GO" id="GO:0098574">
    <property type="term" value="C:cytoplasmic side of lysosomal membrane"/>
    <property type="evidence" value="ECO:0007669"/>
    <property type="project" value="TreeGrafter"/>
</dbReference>
<evidence type="ECO:0000313" key="11">
    <source>
        <dbReference type="Proteomes" id="UP000694394"/>
    </source>
</evidence>
<dbReference type="PANTHER" id="PTHR23292:SF27">
    <property type="entry name" value="LITAF DOMAIN-CONTAINING PROTEIN"/>
    <property type="match status" value="1"/>
</dbReference>
<dbReference type="GeneTree" id="ENSGT00940000163474"/>
<keyword evidence="8" id="KW-1133">Transmembrane helix</keyword>
<evidence type="ECO:0000256" key="1">
    <source>
        <dbReference type="ARBA" id="ARBA00004125"/>
    </source>
</evidence>
<dbReference type="GO" id="GO:0008270">
    <property type="term" value="F:zinc ion binding"/>
    <property type="evidence" value="ECO:0007669"/>
    <property type="project" value="TreeGrafter"/>
</dbReference>
<organism evidence="10 11">
    <name type="scientific">Microcebus murinus</name>
    <name type="common">Gray mouse lemur</name>
    <name type="synonym">Lemur murinus</name>
    <dbReference type="NCBI Taxonomy" id="30608"/>
    <lineage>
        <taxon>Eukaryota</taxon>
        <taxon>Metazoa</taxon>
        <taxon>Chordata</taxon>
        <taxon>Craniata</taxon>
        <taxon>Vertebrata</taxon>
        <taxon>Euteleostomi</taxon>
        <taxon>Mammalia</taxon>
        <taxon>Eutheria</taxon>
        <taxon>Euarchontoglires</taxon>
        <taxon>Primates</taxon>
        <taxon>Strepsirrhini</taxon>
        <taxon>Lemuriformes</taxon>
        <taxon>Cheirogaleidae</taxon>
        <taxon>Microcebus</taxon>
    </lineage>
</organism>
<evidence type="ECO:0000256" key="3">
    <source>
        <dbReference type="ARBA" id="ARBA00004630"/>
    </source>
</evidence>
<feature type="domain" description="LITAF" evidence="9">
    <location>
        <begin position="1"/>
        <end position="82"/>
    </location>
</feature>
<comment type="similarity">
    <text evidence="4">Belongs to the CDIP1/LITAF family.</text>
</comment>
<gene>
    <name evidence="10" type="primary">LITAFD</name>
    <name evidence="10" type="synonym">LOC105882659</name>
</gene>
<keyword evidence="8" id="KW-0812">Transmembrane</keyword>
<dbReference type="SMART" id="SM00714">
    <property type="entry name" value="LITAF"/>
    <property type="match status" value="1"/>
</dbReference>
<evidence type="ECO:0000256" key="6">
    <source>
        <dbReference type="ARBA" id="ARBA00022833"/>
    </source>
</evidence>
<dbReference type="AlphaFoldDB" id="A0A8C5XWR1"/>
<dbReference type="InterPro" id="IPR037519">
    <property type="entry name" value="LITAF_fam"/>
</dbReference>
<keyword evidence="7 8" id="KW-0472">Membrane</keyword>
<evidence type="ECO:0000256" key="4">
    <source>
        <dbReference type="ARBA" id="ARBA00005975"/>
    </source>
</evidence>
<dbReference type="PROSITE" id="PS51837">
    <property type="entry name" value="LITAF"/>
    <property type="match status" value="1"/>
</dbReference>
<keyword evidence="6" id="KW-0862">Zinc</keyword>
<keyword evidence="5" id="KW-0479">Metal-binding</keyword>
<dbReference type="EMBL" id="ABDC03020868">
    <property type="status" value="NOT_ANNOTATED_CDS"/>
    <property type="molecule type" value="Genomic_DNA"/>
</dbReference>
<evidence type="ECO:0000256" key="2">
    <source>
        <dbReference type="ARBA" id="ARBA00004414"/>
    </source>
</evidence>
<dbReference type="GO" id="GO:0001817">
    <property type="term" value="P:regulation of cytokine production"/>
    <property type="evidence" value="ECO:0007669"/>
    <property type="project" value="TreeGrafter"/>
</dbReference>
<evidence type="ECO:0000256" key="8">
    <source>
        <dbReference type="SAM" id="Phobius"/>
    </source>
</evidence>
<reference evidence="10" key="2">
    <citation type="submission" date="2025-08" db="UniProtKB">
        <authorList>
            <consortium name="Ensembl"/>
        </authorList>
    </citation>
    <scope>IDENTIFICATION</scope>
</reference>
<reference evidence="10" key="1">
    <citation type="submission" date="2016-12" db="EMBL/GenBank/DDBJ databases">
        <title>Mouse lemur reference genome and diversity panel.</title>
        <authorList>
            <person name="Harris R."/>
            <person name="Larsen P."/>
            <person name="Liu Y."/>
            <person name="Hughes D.S."/>
            <person name="Murali S."/>
            <person name="Raveendran M."/>
            <person name="Korchina V."/>
            <person name="Wang M."/>
            <person name="Jhangiani S."/>
            <person name="Bandaranaike D."/>
            <person name="Bellair M."/>
            <person name="Blankenburg K."/>
            <person name="Chao H."/>
            <person name="Dahdouli M."/>
            <person name="Dinh H."/>
            <person name="Doddapaneni H."/>
            <person name="English A."/>
            <person name="Firestine M."/>
            <person name="Gnanaolivu R."/>
            <person name="Gross S."/>
            <person name="Hernandez B."/>
            <person name="Javaid M."/>
            <person name="Jayaseelan J."/>
            <person name="Jones J."/>
            <person name="Khan Z."/>
            <person name="Kovar C."/>
            <person name="Kurapati P."/>
            <person name="Le B."/>
            <person name="Lee S."/>
            <person name="Li M."/>
            <person name="Mathew T."/>
            <person name="Narasimhan A."/>
            <person name="Ngo D."/>
            <person name="Nguyen L."/>
            <person name="Okwuonu G."/>
            <person name="Ongeri F."/>
            <person name="Osuji N."/>
            <person name="Pu L.-L."/>
            <person name="Puazo M."/>
            <person name="Quiroz J."/>
            <person name="Raj R."/>
            <person name="Rajbhandari K."/>
            <person name="Reid J.G."/>
            <person name="Santibanez J."/>
            <person name="Sexton D."/>
            <person name="Skinner E."/>
            <person name="Vee V."/>
            <person name="Weissenberger G."/>
            <person name="Wu Y."/>
            <person name="Xin Y."/>
            <person name="Han Y."/>
            <person name="Campbell C."/>
            <person name="Brown A."/>
            <person name="Sullivan B."/>
            <person name="Shelton J."/>
            <person name="Brown S."/>
            <person name="Dudchenko O."/>
            <person name="Machol I."/>
            <person name="Durand N."/>
            <person name="Shamim M."/>
            <person name="Lieberman A."/>
            <person name="Muzny D.M."/>
            <person name="Richards S."/>
            <person name="Yoder A."/>
            <person name="Worley K.C."/>
            <person name="Rogers J."/>
            <person name="Gibbs R.A."/>
        </authorList>
    </citation>
    <scope>NUCLEOTIDE SEQUENCE [LARGE SCALE GENOMIC DNA]</scope>
</reference>
<dbReference type="InterPro" id="IPR006629">
    <property type="entry name" value="LITAF"/>
</dbReference>
<dbReference type="GO" id="GO:0098560">
    <property type="term" value="C:cytoplasmic side of late endosome membrane"/>
    <property type="evidence" value="ECO:0007669"/>
    <property type="project" value="TreeGrafter"/>
</dbReference>
<reference evidence="10" key="3">
    <citation type="submission" date="2025-09" db="UniProtKB">
        <authorList>
            <consortium name="Ensembl"/>
        </authorList>
    </citation>
    <scope>IDENTIFICATION</scope>
</reference>
<sequence length="83" mass="9290">MYTRVPRARTALPIQTICPYCGNTVITVTSHVPGVLTWLLCAGIFMLGCTLGCCFIPFCIRGLMDVKHSCPVCQHQLFHHQRL</sequence>
<keyword evidence="11" id="KW-1185">Reference proteome</keyword>